<dbReference type="EC" id="6.3.4.19" evidence="7"/>
<protein>
    <recommendedName>
        <fullName evidence="7">tRNA(Ile)-lysidine synthase</fullName>
        <ecNumber evidence="7">6.3.4.19</ecNumber>
    </recommendedName>
    <alternativeName>
        <fullName evidence="7">tRNA(Ile)-2-lysyl-cytidine synthase</fullName>
    </alternativeName>
    <alternativeName>
        <fullName evidence="7">tRNA(Ile)-lysidine synthetase</fullName>
    </alternativeName>
</protein>
<dbReference type="GO" id="GO:0032267">
    <property type="term" value="F:tRNA(Ile)-lysidine synthase activity"/>
    <property type="evidence" value="ECO:0007669"/>
    <property type="project" value="UniProtKB-EC"/>
</dbReference>
<dbReference type="InterPro" id="IPR014729">
    <property type="entry name" value="Rossmann-like_a/b/a_fold"/>
</dbReference>
<dbReference type="SUPFAM" id="SSF82829">
    <property type="entry name" value="MesJ substrate recognition domain-like"/>
    <property type="match status" value="1"/>
</dbReference>
<dbReference type="Proteomes" id="UP000317365">
    <property type="component" value="Chromosome"/>
</dbReference>
<comment type="subcellular location">
    <subcellularLocation>
        <location evidence="7">Cytoplasm</location>
    </subcellularLocation>
</comment>
<evidence type="ECO:0000256" key="2">
    <source>
        <dbReference type="ARBA" id="ARBA00022598"/>
    </source>
</evidence>
<keyword evidence="1 7" id="KW-0963">Cytoplasm</keyword>
<dbReference type="PANTHER" id="PTHR43033:SF1">
    <property type="entry name" value="TRNA(ILE)-LYSIDINE SYNTHASE-RELATED"/>
    <property type="match status" value="1"/>
</dbReference>
<evidence type="ECO:0000313" key="10">
    <source>
        <dbReference type="EMBL" id="QDL54250.1"/>
    </source>
</evidence>
<dbReference type="KEGG" id="rhg:EXZ61_08775"/>
<evidence type="ECO:0000256" key="4">
    <source>
        <dbReference type="ARBA" id="ARBA00022741"/>
    </source>
</evidence>
<dbReference type="CDD" id="cd01992">
    <property type="entry name" value="TilS_N"/>
    <property type="match status" value="1"/>
</dbReference>
<keyword evidence="11" id="KW-1185">Reference proteome</keyword>
<dbReference type="SUPFAM" id="SSF52402">
    <property type="entry name" value="Adenine nucleotide alpha hydrolases-like"/>
    <property type="match status" value="1"/>
</dbReference>
<dbReference type="Gene3D" id="3.40.50.620">
    <property type="entry name" value="HUPs"/>
    <property type="match status" value="1"/>
</dbReference>
<dbReference type="InterPro" id="IPR015262">
    <property type="entry name" value="tRNA_Ile_lys_synt_subst-bd"/>
</dbReference>
<comment type="similarity">
    <text evidence="7">Belongs to the tRNA(Ile)-lysidine synthase family.</text>
</comment>
<dbReference type="GO" id="GO:0005737">
    <property type="term" value="C:cytoplasm"/>
    <property type="evidence" value="ECO:0007669"/>
    <property type="project" value="UniProtKB-SubCell"/>
</dbReference>
<gene>
    <name evidence="7 10" type="primary">tilS</name>
    <name evidence="10" type="ORF">EXZ61_08775</name>
</gene>
<dbReference type="GO" id="GO:0005524">
    <property type="term" value="F:ATP binding"/>
    <property type="evidence" value="ECO:0007669"/>
    <property type="project" value="UniProtKB-UniRule"/>
</dbReference>
<dbReference type="InterPro" id="IPR012094">
    <property type="entry name" value="tRNA_Ile_lys_synt"/>
</dbReference>
<comment type="function">
    <text evidence="7">Ligates lysine onto the cytidine present at position 34 of the AUA codon-specific tRNA(Ile) that contains the anticodon CAU, in an ATP-dependent manner. Cytidine is converted to lysidine, thus changing the amino acid specificity of the tRNA from methionine to isoleucine.</text>
</comment>
<dbReference type="GO" id="GO:0006400">
    <property type="term" value="P:tRNA modification"/>
    <property type="evidence" value="ECO:0007669"/>
    <property type="project" value="UniProtKB-UniRule"/>
</dbReference>
<comment type="catalytic activity">
    <reaction evidence="6 7">
        <text>cytidine(34) in tRNA(Ile2) + L-lysine + ATP = lysidine(34) in tRNA(Ile2) + AMP + diphosphate + H(+)</text>
        <dbReference type="Rhea" id="RHEA:43744"/>
        <dbReference type="Rhea" id="RHEA-COMP:10625"/>
        <dbReference type="Rhea" id="RHEA-COMP:10670"/>
        <dbReference type="ChEBI" id="CHEBI:15378"/>
        <dbReference type="ChEBI" id="CHEBI:30616"/>
        <dbReference type="ChEBI" id="CHEBI:32551"/>
        <dbReference type="ChEBI" id="CHEBI:33019"/>
        <dbReference type="ChEBI" id="CHEBI:82748"/>
        <dbReference type="ChEBI" id="CHEBI:83665"/>
        <dbReference type="ChEBI" id="CHEBI:456215"/>
        <dbReference type="EC" id="6.3.4.19"/>
    </reaction>
</comment>
<reference evidence="11" key="1">
    <citation type="submission" date="2019-02" db="EMBL/GenBank/DDBJ databases">
        <title>Complete genome sequence of Rhodoferax sp. Gr-4.</title>
        <authorList>
            <person name="Jin L."/>
        </authorList>
    </citation>
    <scope>NUCLEOTIDE SEQUENCE [LARGE SCALE GENOMIC DNA]</scope>
    <source>
        <strain evidence="11">Gr-4</strain>
    </source>
</reference>
<evidence type="ECO:0000259" key="8">
    <source>
        <dbReference type="Pfam" id="PF01171"/>
    </source>
</evidence>
<accession>A0A515ENP5</accession>
<comment type="domain">
    <text evidence="7">The N-terminal region contains the highly conserved SGGXDS motif, predicted to be a P-loop motif involved in ATP binding.</text>
</comment>
<sequence>MTVSFETAIAQFEPELPLAVGFSGGADSTALLVACARKWPREVVAVHVNHGLQAMASVFEQHCQLVCAELSVELFVCKVDAKHRPGQSPEDAARRARYAAFDEVIRSGRITHSIKSIALAQHADDQIETILLALSRGSGVAGVSGMPAKWTRNGHVFFRPLLQVSSIDVRAWLRSCGVEHIEDPSNADVRFTRNYIRGTLTPVLETVFPQFRDTFARSAMHAAQANDLLDELAEIDAQTVCGGAFQDPAIRLIQQLSPARQSNFLRHWLKRRYGVVPTTAQLNELRRLVQACTTRGHNIHLKVGHGHVMRNGMVLAWHHPNDLC</sequence>
<feature type="domain" description="tRNA(Ile)-lysidine/2-thiocytidine synthase N-terminal" evidence="8">
    <location>
        <begin position="19"/>
        <end position="197"/>
    </location>
</feature>
<proteinExistence type="inferred from homology"/>
<keyword evidence="4 7" id="KW-0547">Nucleotide-binding</keyword>
<keyword evidence="2 7" id="KW-0436">Ligase</keyword>
<evidence type="ECO:0000256" key="5">
    <source>
        <dbReference type="ARBA" id="ARBA00022840"/>
    </source>
</evidence>
<dbReference type="RefSeq" id="WP_142810993.1">
    <property type="nucleotide sequence ID" value="NZ_CP036282.1"/>
</dbReference>
<evidence type="ECO:0000259" key="9">
    <source>
        <dbReference type="Pfam" id="PF09179"/>
    </source>
</evidence>
<keyword evidence="5 7" id="KW-0067">ATP-binding</keyword>
<evidence type="ECO:0000313" key="11">
    <source>
        <dbReference type="Proteomes" id="UP000317365"/>
    </source>
</evidence>
<dbReference type="AlphaFoldDB" id="A0A515ENP5"/>
<keyword evidence="3 7" id="KW-0819">tRNA processing</keyword>
<feature type="binding site" evidence="7">
    <location>
        <begin position="23"/>
        <end position="28"/>
    </location>
    <ligand>
        <name>ATP</name>
        <dbReference type="ChEBI" id="CHEBI:30616"/>
    </ligand>
</feature>
<dbReference type="EMBL" id="CP036282">
    <property type="protein sequence ID" value="QDL54250.1"/>
    <property type="molecule type" value="Genomic_DNA"/>
</dbReference>
<dbReference type="Pfam" id="PF09179">
    <property type="entry name" value="TilS"/>
    <property type="match status" value="1"/>
</dbReference>
<dbReference type="NCBIfam" id="TIGR02432">
    <property type="entry name" value="lysidine_TilS_N"/>
    <property type="match status" value="1"/>
</dbReference>
<dbReference type="InterPro" id="IPR011063">
    <property type="entry name" value="TilS/TtcA_N"/>
</dbReference>
<evidence type="ECO:0000256" key="6">
    <source>
        <dbReference type="ARBA" id="ARBA00048539"/>
    </source>
</evidence>
<dbReference type="InterPro" id="IPR012795">
    <property type="entry name" value="tRNA_Ile_lys_synt_N"/>
</dbReference>
<name>A0A515ENP5_9BURK</name>
<dbReference type="Gene3D" id="1.20.59.20">
    <property type="match status" value="1"/>
</dbReference>
<evidence type="ECO:0000256" key="7">
    <source>
        <dbReference type="HAMAP-Rule" id="MF_01161"/>
    </source>
</evidence>
<feature type="domain" description="tRNA(Ile)-lysidine synthase substrate-binding" evidence="9">
    <location>
        <begin position="253"/>
        <end position="302"/>
    </location>
</feature>
<dbReference type="HAMAP" id="MF_01161">
    <property type="entry name" value="tRNA_Ile_lys_synt"/>
    <property type="match status" value="1"/>
</dbReference>
<evidence type="ECO:0000256" key="3">
    <source>
        <dbReference type="ARBA" id="ARBA00022694"/>
    </source>
</evidence>
<evidence type="ECO:0000256" key="1">
    <source>
        <dbReference type="ARBA" id="ARBA00022490"/>
    </source>
</evidence>
<reference evidence="11" key="2">
    <citation type="journal article" date="2020" name="Int. J. Syst. Evol. Microbiol.">
        <title>Genomic insights into a novel species Rhodoferax aquaticus sp. nov., isolated from freshwater.</title>
        <authorList>
            <person name="Li T."/>
            <person name="Zhuo Y."/>
            <person name="Jin C.Z."/>
            <person name="Wu X."/>
            <person name="Ko S.R."/>
            <person name="Jin F.J."/>
            <person name="Ahn C.Y."/>
            <person name="Oh H.M."/>
            <person name="Lee H.G."/>
            <person name="Jin L."/>
        </authorList>
    </citation>
    <scope>NUCLEOTIDE SEQUENCE [LARGE SCALE GENOMIC DNA]</scope>
    <source>
        <strain evidence="11">Gr-4</strain>
    </source>
</reference>
<organism evidence="10 11">
    <name type="scientific">Rhodoferax aquaticus</name>
    <dbReference type="NCBI Taxonomy" id="2527691"/>
    <lineage>
        <taxon>Bacteria</taxon>
        <taxon>Pseudomonadati</taxon>
        <taxon>Pseudomonadota</taxon>
        <taxon>Betaproteobacteria</taxon>
        <taxon>Burkholderiales</taxon>
        <taxon>Comamonadaceae</taxon>
        <taxon>Rhodoferax</taxon>
    </lineage>
</organism>
<dbReference type="Pfam" id="PF01171">
    <property type="entry name" value="ATP_bind_3"/>
    <property type="match status" value="1"/>
</dbReference>
<dbReference type="PANTHER" id="PTHR43033">
    <property type="entry name" value="TRNA(ILE)-LYSIDINE SYNTHASE-RELATED"/>
    <property type="match status" value="1"/>
</dbReference>